<evidence type="ECO:0000313" key="10">
    <source>
        <dbReference type="EMBL" id="AEI51817.1"/>
    </source>
</evidence>
<dbReference type="FunFam" id="3.30.450.20:FF:000099">
    <property type="entry name" value="Sensory box sensor histidine kinase"/>
    <property type="match status" value="2"/>
</dbReference>
<dbReference type="Pfam" id="PF02518">
    <property type="entry name" value="HATPase_c"/>
    <property type="match status" value="1"/>
</dbReference>
<sequence>MNDNTPGAPFLFLSGGGEMGELMRRYDWGHTSLGPPGRWPQSLRTTLGILLNSKFPMFLWWGPELICFYNDAYRPSLGNNGKHPYALGKPGEEVWPEIWSIIKPLIDSVLLNGEATWSEDQLIPIYRNGHLEDVYWTFSYSPVYDESVTPAGVLVICTETTEKVRNLQSLNESNEQLQFAIEAAELGTWDYDPATDKFTANDRLKEWFGLPPENELELPAALRAIAEKDRKRITEAIQTALEYSSGGNFQSEYTISNPITGKEIIVQAKGKARFDENRFAYRFNGTLQEVTEQVMARKQMEESEERFRTMSEGTDILIAVGDELGSATYFNKAWMNLTGKSMENLTAMKWMELLHPADRKDYVAVFLSKFEKKEPFKSEFRILTKDNEYKWLLATVTPRFRPDGAFAGYISSCIDITERKKAEETLRESALNEAQARKKIEESEKRFRYVADSAPVLIRMSGTDTLYHFFNKAWLHFTGRTMDQEMGTGWAEGVHPDDIERCHATYLASFENREELYMEYRLRRYDGMYRWISDHSTPRFTAEGVFEGYIGACMDIHDRVIAGNILKENEERLNIVLTASELGMWELNLKTGGTHYSDRYLEILGYEKGTVLEHAQLLKHLHPEDRPRRNEAFEQAYRTGHLQYESRLILNDQSIRWVAAKGKVFYNKDREPVKLLGTIQDITEEKRYRRELEEREQKFRLLADSMPQFVWTGDAAGNLTYFNQSVYNYSGLMREQIEKEGWLQIVHPDEREENVRSWMESVRTGKDFLFEHRFRRYDGSYRWQLSRAIAQRDANGTLQMWVGTSTDIEEQKVFTNELERQVLERTRELEQINRELEQMNTELKSFAYVSSHDLQEPLRKIQTFASRILERDFHNLSESGKDYFSRIQGAANRMQALIEDLLAFSRVNSTERKFEYIHLGPIVEDVKAEFKESIQEKHAVVESSNMCEAYVIPFQFRQLMQNLIGNALKFSVSDRLPHVIIKSEIGPGSQWPQEKLSPQKNYCHISISDNGIGFEPRFNRQIFEVFQRLHTREKYEGTGIGLAIVKKIVENHNGSISASGQLNKGATFDIFLPYDEVN</sequence>
<dbReference type="Gene3D" id="3.30.565.10">
    <property type="entry name" value="Histidine kinase-like ATPase, C-terminal domain"/>
    <property type="match status" value="1"/>
</dbReference>
<dbReference type="CDD" id="cd00130">
    <property type="entry name" value="PAS"/>
    <property type="match status" value="4"/>
</dbReference>
<dbReference type="SMART" id="SM00086">
    <property type="entry name" value="PAC"/>
    <property type="match status" value="4"/>
</dbReference>
<keyword evidence="11" id="KW-1185">Reference proteome</keyword>
<dbReference type="InterPro" id="IPR000700">
    <property type="entry name" value="PAS-assoc_C"/>
</dbReference>
<dbReference type="NCBIfam" id="TIGR00229">
    <property type="entry name" value="sensory_box"/>
    <property type="match status" value="4"/>
</dbReference>
<comment type="catalytic activity">
    <reaction evidence="1">
        <text>ATP + protein L-histidine = ADP + protein N-phospho-L-histidine.</text>
        <dbReference type="EC" id="2.7.13.3"/>
    </reaction>
</comment>
<dbReference type="InterPro" id="IPR004358">
    <property type="entry name" value="Sig_transdc_His_kin-like_C"/>
</dbReference>
<feature type="domain" description="PAC" evidence="9">
    <location>
        <begin position="768"/>
        <end position="820"/>
    </location>
</feature>
<feature type="domain" description="PAS" evidence="8">
    <location>
        <begin position="695"/>
        <end position="765"/>
    </location>
</feature>
<feature type="coiled-coil region" evidence="6">
    <location>
        <begin position="815"/>
        <end position="849"/>
    </location>
</feature>
<organism evidence="10 11">
    <name type="scientific">Runella slithyformis (strain ATCC 29530 / DSM 19594 / LMG 11500 / NCIMB 11436 / LSU 4)</name>
    <dbReference type="NCBI Taxonomy" id="761193"/>
    <lineage>
        <taxon>Bacteria</taxon>
        <taxon>Pseudomonadati</taxon>
        <taxon>Bacteroidota</taxon>
        <taxon>Cytophagia</taxon>
        <taxon>Cytophagales</taxon>
        <taxon>Spirosomataceae</taxon>
        <taxon>Runella</taxon>
    </lineage>
</organism>
<dbReference type="InterPro" id="IPR013655">
    <property type="entry name" value="PAS_fold_3"/>
</dbReference>
<evidence type="ECO:0000256" key="2">
    <source>
        <dbReference type="ARBA" id="ARBA00012438"/>
    </source>
</evidence>
<dbReference type="RefSeq" id="WP_013931083.1">
    <property type="nucleotide sequence ID" value="NC_015703.1"/>
</dbReference>
<evidence type="ECO:0000256" key="4">
    <source>
        <dbReference type="ARBA" id="ARBA00022679"/>
    </source>
</evidence>
<dbReference type="SMART" id="SM00091">
    <property type="entry name" value="PAS"/>
    <property type="match status" value="5"/>
</dbReference>
<feature type="domain" description="PAC" evidence="9">
    <location>
        <begin position="642"/>
        <end position="694"/>
    </location>
</feature>
<dbReference type="InterPro" id="IPR036097">
    <property type="entry name" value="HisK_dim/P_sf"/>
</dbReference>
<dbReference type="InterPro" id="IPR052162">
    <property type="entry name" value="Sensor_kinase/Photoreceptor"/>
</dbReference>
<evidence type="ECO:0000259" key="7">
    <source>
        <dbReference type="PROSITE" id="PS50109"/>
    </source>
</evidence>
<dbReference type="InterPro" id="IPR035965">
    <property type="entry name" value="PAS-like_dom_sf"/>
</dbReference>
<gene>
    <name evidence="10" type="ordered locus">Runsl_5527</name>
</gene>
<dbReference type="EC" id="2.7.13.3" evidence="2"/>
<dbReference type="PROSITE" id="PS50113">
    <property type="entry name" value="PAC"/>
    <property type="match status" value="4"/>
</dbReference>
<dbReference type="Gene3D" id="2.10.70.100">
    <property type="match status" value="1"/>
</dbReference>
<dbReference type="Pfam" id="PF08447">
    <property type="entry name" value="PAS_3"/>
    <property type="match status" value="5"/>
</dbReference>
<dbReference type="SMART" id="SM00387">
    <property type="entry name" value="HATPase_c"/>
    <property type="match status" value="1"/>
</dbReference>
<dbReference type="Proteomes" id="UP000000493">
    <property type="component" value="Chromosome"/>
</dbReference>
<dbReference type="InterPro" id="IPR003594">
    <property type="entry name" value="HATPase_dom"/>
</dbReference>
<keyword evidence="3" id="KW-0597">Phosphoprotein</keyword>
<evidence type="ECO:0000256" key="1">
    <source>
        <dbReference type="ARBA" id="ARBA00000085"/>
    </source>
</evidence>
<evidence type="ECO:0000313" key="11">
    <source>
        <dbReference type="Proteomes" id="UP000000493"/>
    </source>
</evidence>
<keyword evidence="5 10" id="KW-0418">Kinase</keyword>
<dbReference type="SMART" id="SM00388">
    <property type="entry name" value="HisKA"/>
    <property type="match status" value="1"/>
</dbReference>
<protein>
    <recommendedName>
        <fullName evidence="2">histidine kinase</fullName>
        <ecNumber evidence="2">2.7.13.3</ecNumber>
    </recommendedName>
</protein>
<reference evidence="11" key="1">
    <citation type="submission" date="2011-06" db="EMBL/GenBank/DDBJ databases">
        <title>The complete genome of chromosome of Runella slithyformis DSM 19594.</title>
        <authorList>
            <consortium name="US DOE Joint Genome Institute (JGI-PGF)"/>
            <person name="Lucas S."/>
            <person name="Han J."/>
            <person name="Lapidus A."/>
            <person name="Bruce D."/>
            <person name="Goodwin L."/>
            <person name="Pitluck S."/>
            <person name="Peters L."/>
            <person name="Kyrpides N."/>
            <person name="Mavromatis K."/>
            <person name="Ivanova N."/>
            <person name="Ovchinnikova G."/>
            <person name="Zhang X."/>
            <person name="Misra M."/>
            <person name="Detter J.C."/>
            <person name="Tapia R."/>
            <person name="Han C."/>
            <person name="Land M."/>
            <person name="Hauser L."/>
            <person name="Markowitz V."/>
            <person name="Cheng J.-F."/>
            <person name="Hugenholtz P."/>
            <person name="Woyke T."/>
            <person name="Wu D."/>
            <person name="Tindall B."/>
            <person name="Faehrich R."/>
            <person name="Brambilla E."/>
            <person name="Klenk H.-P."/>
            <person name="Eisen J.A."/>
        </authorList>
    </citation>
    <scope>NUCLEOTIDE SEQUENCE [LARGE SCALE GENOMIC DNA]</scope>
    <source>
        <strain evidence="11">ATCC 29530 / DSM 19594 / LMG 11500 / NCIMB 11436 / LSU 4</strain>
    </source>
</reference>
<dbReference type="CDD" id="cd00082">
    <property type="entry name" value="HisKA"/>
    <property type="match status" value="1"/>
</dbReference>
<dbReference type="SUPFAM" id="SSF55785">
    <property type="entry name" value="PYP-like sensor domain (PAS domain)"/>
    <property type="match status" value="5"/>
</dbReference>
<dbReference type="SUPFAM" id="SSF55874">
    <property type="entry name" value="ATPase domain of HSP90 chaperone/DNA topoisomerase II/histidine kinase"/>
    <property type="match status" value="1"/>
</dbReference>
<evidence type="ECO:0000259" key="8">
    <source>
        <dbReference type="PROSITE" id="PS50112"/>
    </source>
</evidence>
<evidence type="ECO:0000256" key="3">
    <source>
        <dbReference type="ARBA" id="ARBA00022553"/>
    </source>
</evidence>
<dbReference type="Gene3D" id="3.30.450.20">
    <property type="entry name" value="PAS domain"/>
    <property type="match status" value="6"/>
</dbReference>
<evidence type="ECO:0000259" key="9">
    <source>
        <dbReference type="PROSITE" id="PS50113"/>
    </source>
</evidence>
<dbReference type="InterPro" id="IPR000014">
    <property type="entry name" value="PAS"/>
</dbReference>
<dbReference type="InterPro" id="IPR036890">
    <property type="entry name" value="HATPase_C_sf"/>
</dbReference>
<dbReference type="Pfam" id="PF00512">
    <property type="entry name" value="HisKA"/>
    <property type="match status" value="1"/>
</dbReference>
<dbReference type="PROSITE" id="PS50112">
    <property type="entry name" value="PAS"/>
    <property type="match status" value="4"/>
</dbReference>
<accession>A0A7U3ZR39</accession>
<feature type="domain" description="PAC" evidence="9">
    <location>
        <begin position="516"/>
        <end position="568"/>
    </location>
</feature>
<dbReference type="PANTHER" id="PTHR43304">
    <property type="entry name" value="PHYTOCHROME-LIKE PROTEIN CPH1"/>
    <property type="match status" value="1"/>
</dbReference>
<keyword evidence="4" id="KW-0808">Transferase</keyword>
<feature type="domain" description="PAS" evidence="8">
    <location>
        <begin position="173"/>
        <end position="244"/>
    </location>
</feature>
<dbReference type="Gene3D" id="1.10.287.130">
    <property type="match status" value="1"/>
</dbReference>
<feature type="coiled-coil region" evidence="6">
    <location>
        <begin position="419"/>
        <end position="446"/>
    </location>
</feature>
<evidence type="ECO:0000256" key="5">
    <source>
        <dbReference type="ARBA" id="ARBA00022777"/>
    </source>
</evidence>
<keyword evidence="6" id="KW-0175">Coiled coil</keyword>
<evidence type="ECO:0000256" key="6">
    <source>
        <dbReference type="SAM" id="Coils"/>
    </source>
</evidence>
<dbReference type="GO" id="GO:0000155">
    <property type="term" value="F:phosphorelay sensor kinase activity"/>
    <property type="evidence" value="ECO:0007669"/>
    <property type="project" value="InterPro"/>
</dbReference>
<dbReference type="AlphaFoldDB" id="A0A7U3ZR39"/>
<reference evidence="10 11" key="2">
    <citation type="journal article" date="2012" name="Stand. Genomic Sci.">
        <title>Complete genome sequence of the aquatic bacterium Runella slithyformis type strain (LSU 4(T)).</title>
        <authorList>
            <person name="Copeland A."/>
            <person name="Zhang X."/>
            <person name="Misra M."/>
            <person name="Lapidus A."/>
            <person name="Nolan M."/>
            <person name="Lucas S."/>
            <person name="Deshpande S."/>
            <person name="Cheng J.F."/>
            <person name="Tapia R."/>
            <person name="Goodwin L.A."/>
            <person name="Pitluck S."/>
            <person name="Liolios K."/>
            <person name="Pagani I."/>
            <person name="Ivanova N."/>
            <person name="Mikhailova N."/>
            <person name="Pati A."/>
            <person name="Chen A."/>
            <person name="Palaniappan K."/>
            <person name="Land M."/>
            <person name="Hauser L."/>
            <person name="Pan C."/>
            <person name="Jeffries C.D."/>
            <person name="Detter J.C."/>
            <person name="Brambilla E.M."/>
            <person name="Rohde M."/>
            <person name="Djao O.D."/>
            <person name="Goker M."/>
            <person name="Sikorski J."/>
            <person name="Tindall B.J."/>
            <person name="Woyke T."/>
            <person name="Bristow J."/>
            <person name="Eisen J.A."/>
            <person name="Markowitz V."/>
            <person name="Hugenholtz P."/>
            <person name="Kyrpides N.C."/>
            <person name="Klenk H.P."/>
            <person name="Mavromatis K."/>
        </authorList>
    </citation>
    <scope>NUCLEOTIDE SEQUENCE [LARGE SCALE GENOMIC DNA]</scope>
    <source>
        <strain evidence="11">ATCC 29530 / DSM 19594 / LMG 11500 / NCIMB 11436 / LSU 4</strain>
    </source>
</reference>
<dbReference type="InterPro" id="IPR005467">
    <property type="entry name" value="His_kinase_dom"/>
</dbReference>
<dbReference type="KEGG" id="rsi:Runsl_5527"/>
<dbReference type="EMBL" id="CP002859">
    <property type="protein sequence ID" value="AEI51817.1"/>
    <property type="molecule type" value="Genomic_DNA"/>
</dbReference>
<name>A0A7U3ZR39_RUNSL</name>
<dbReference type="SUPFAM" id="SSF47384">
    <property type="entry name" value="Homodimeric domain of signal transducing histidine kinase"/>
    <property type="match status" value="1"/>
</dbReference>
<feature type="domain" description="PAS" evidence="8">
    <location>
        <begin position="569"/>
        <end position="640"/>
    </location>
</feature>
<feature type="domain" description="Histidine kinase" evidence="7">
    <location>
        <begin position="849"/>
        <end position="1076"/>
    </location>
</feature>
<feature type="domain" description="PAS" evidence="8">
    <location>
        <begin position="303"/>
        <end position="374"/>
    </location>
</feature>
<dbReference type="PROSITE" id="PS50109">
    <property type="entry name" value="HIS_KIN"/>
    <property type="match status" value="1"/>
</dbReference>
<dbReference type="InterPro" id="IPR001610">
    <property type="entry name" value="PAC"/>
</dbReference>
<dbReference type="PRINTS" id="PR00344">
    <property type="entry name" value="BCTRLSENSOR"/>
</dbReference>
<proteinExistence type="predicted"/>
<dbReference type="PANTHER" id="PTHR43304:SF1">
    <property type="entry name" value="PAC DOMAIN-CONTAINING PROTEIN"/>
    <property type="match status" value="1"/>
</dbReference>
<dbReference type="InterPro" id="IPR003661">
    <property type="entry name" value="HisK_dim/P_dom"/>
</dbReference>
<feature type="domain" description="PAC" evidence="9">
    <location>
        <begin position="376"/>
        <end position="428"/>
    </location>
</feature>